<feature type="transmembrane region" description="Helical" evidence="1">
    <location>
        <begin position="12"/>
        <end position="28"/>
    </location>
</feature>
<keyword evidence="3" id="KW-1185">Reference proteome</keyword>
<organism evidence="2 3">
    <name type="scientific">Faecalicatena faecalis</name>
    <dbReference type="NCBI Taxonomy" id="2726362"/>
    <lineage>
        <taxon>Bacteria</taxon>
        <taxon>Bacillati</taxon>
        <taxon>Bacillota</taxon>
        <taxon>Clostridia</taxon>
        <taxon>Lachnospirales</taxon>
        <taxon>Lachnospiraceae</taxon>
        <taxon>Faecalicatena</taxon>
    </lineage>
</organism>
<evidence type="ECO:0000256" key="1">
    <source>
        <dbReference type="SAM" id="Phobius"/>
    </source>
</evidence>
<gene>
    <name evidence="2" type="ORF">HGO97_003670</name>
</gene>
<dbReference type="RefSeq" id="WP_216239550.1">
    <property type="nucleotide sequence ID" value="NZ_JABACJ020000002.1"/>
</dbReference>
<dbReference type="Proteomes" id="UP000723714">
    <property type="component" value="Unassembled WGS sequence"/>
</dbReference>
<feature type="transmembrane region" description="Helical" evidence="1">
    <location>
        <begin position="49"/>
        <end position="75"/>
    </location>
</feature>
<sequence length="116" mass="13192">MRLFFEICRALSFGVIVGFLLGGFKSVIRRKSYTEEEIRYTKKLTAKAAGILKYITFFLLAMGLLWCSYFLILAVADPGQAEYADNMAELIVSVLTVISILFAFVEFLRRADDKDK</sequence>
<accession>A0ABS6D0H4</accession>
<comment type="caution">
    <text evidence="2">The sequence shown here is derived from an EMBL/GenBank/DDBJ whole genome shotgun (WGS) entry which is preliminary data.</text>
</comment>
<keyword evidence="1" id="KW-0472">Membrane</keyword>
<proteinExistence type="predicted"/>
<protein>
    <submittedName>
        <fullName evidence="2">Transporter</fullName>
    </submittedName>
</protein>
<dbReference type="EMBL" id="JABACJ020000002">
    <property type="protein sequence ID" value="MBU3874911.1"/>
    <property type="molecule type" value="Genomic_DNA"/>
</dbReference>
<keyword evidence="1" id="KW-1133">Transmembrane helix</keyword>
<evidence type="ECO:0000313" key="3">
    <source>
        <dbReference type="Proteomes" id="UP000723714"/>
    </source>
</evidence>
<reference evidence="2 3" key="1">
    <citation type="submission" date="2021-06" db="EMBL/GenBank/DDBJ databases">
        <title>Faecalicatena sp. nov. isolated from porcine feces.</title>
        <authorList>
            <person name="Oh B.S."/>
            <person name="Lee J.H."/>
        </authorList>
    </citation>
    <scope>NUCLEOTIDE SEQUENCE [LARGE SCALE GENOMIC DNA]</scope>
    <source>
        <strain evidence="2 3">AGMB00832</strain>
    </source>
</reference>
<feature type="transmembrane region" description="Helical" evidence="1">
    <location>
        <begin position="87"/>
        <end position="108"/>
    </location>
</feature>
<name>A0ABS6D0H4_9FIRM</name>
<evidence type="ECO:0000313" key="2">
    <source>
        <dbReference type="EMBL" id="MBU3874911.1"/>
    </source>
</evidence>
<keyword evidence="1" id="KW-0812">Transmembrane</keyword>